<reference evidence="6 7" key="1">
    <citation type="submission" date="2020-04" db="EMBL/GenBank/DDBJ databases">
        <title>Pseudoalteromonas caenipelagi sp. nov., isolated from a tidal flat.</title>
        <authorList>
            <person name="Park S."/>
            <person name="Yoon J.-H."/>
        </authorList>
    </citation>
    <scope>NUCLEOTIDE SEQUENCE [LARGE SCALE GENOMIC DNA]</scope>
    <source>
        <strain evidence="6 7">JBTF-M23</strain>
    </source>
</reference>
<evidence type="ECO:0000256" key="2">
    <source>
        <dbReference type="ARBA" id="ARBA00022553"/>
    </source>
</evidence>
<evidence type="ECO:0000259" key="5">
    <source>
        <dbReference type="PROSITE" id="PS52004"/>
    </source>
</evidence>
<dbReference type="InterPro" id="IPR050091">
    <property type="entry name" value="PKS_NRPS_Biosynth_Enz"/>
</dbReference>
<gene>
    <name evidence="6" type="ORF">HG263_16120</name>
</gene>
<dbReference type="InterPro" id="IPR032821">
    <property type="entry name" value="PKS_assoc"/>
</dbReference>
<dbReference type="PROSITE" id="PS52004">
    <property type="entry name" value="KS3_2"/>
    <property type="match status" value="1"/>
</dbReference>
<dbReference type="PROSITE" id="PS50075">
    <property type="entry name" value="CARRIER"/>
    <property type="match status" value="1"/>
</dbReference>
<dbReference type="GO" id="GO:0005886">
    <property type="term" value="C:plasma membrane"/>
    <property type="evidence" value="ECO:0007669"/>
    <property type="project" value="TreeGrafter"/>
</dbReference>
<dbReference type="SUPFAM" id="SSF47336">
    <property type="entry name" value="ACP-like"/>
    <property type="match status" value="1"/>
</dbReference>
<dbReference type="InterPro" id="IPR014030">
    <property type="entry name" value="Ketoacyl_synth_N"/>
</dbReference>
<evidence type="ECO:0000256" key="1">
    <source>
        <dbReference type="ARBA" id="ARBA00022450"/>
    </source>
</evidence>
<dbReference type="Gene3D" id="3.30.70.3290">
    <property type="match status" value="1"/>
</dbReference>
<dbReference type="InterPro" id="IPR014031">
    <property type="entry name" value="Ketoacyl_synth_C"/>
</dbReference>
<dbReference type="GO" id="GO:0004312">
    <property type="term" value="F:fatty acid synthase activity"/>
    <property type="evidence" value="ECO:0007669"/>
    <property type="project" value="TreeGrafter"/>
</dbReference>
<dbReference type="InterPro" id="IPR016039">
    <property type="entry name" value="Thiolase-like"/>
</dbReference>
<dbReference type="RefSeq" id="WP_171627112.1">
    <property type="nucleotide sequence ID" value="NZ_JABBPG010000007.1"/>
</dbReference>
<feature type="domain" description="Carrier" evidence="4">
    <location>
        <begin position="1200"/>
        <end position="1275"/>
    </location>
</feature>
<keyword evidence="3" id="KW-0808">Transferase</keyword>
<keyword evidence="7" id="KW-1185">Reference proteome</keyword>
<dbReference type="Proteomes" id="UP000586305">
    <property type="component" value="Unassembled WGS sequence"/>
</dbReference>
<keyword evidence="2" id="KW-0597">Phosphoprotein</keyword>
<dbReference type="Pfam" id="PF00109">
    <property type="entry name" value="ketoacyl-synt"/>
    <property type="match status" value="1"/>
</dbReference>
<dbReference type="SUPFAM" id="SSF53901">
    <property type="entry name" value="Thiolase-like"/>
    <property type="match status" value="1"/>
</dbReference>
<keyword evidence="1" id="KW-0596">Phosphopantetheine</keyword>
<evidence type="ECO:0000313" key="7">
    <source>
        <dbReference type="Proteomes" id="UP000586305"/>
    </source>
</evidence>
<dbReference type="InterPro" id="IPR036736">
    <property type="entry name" value="ACP-like_sf"/>
</dbReference>
<dbReference type="Pfam" id="PF16197">
    <property type="entry name" value="KAsynt_C_assoc"/>
    <property type="match status" value="1"/>
</dbReference>
<dbReference type="GO" id="GO:0006633">
    <property type="term" value="P:fatty acid biosynthetic process"/>
    <property type="evidence" value="ECO:0007669"/>
    <property type="project" value="TreeGrafter"/>
</dbReference>
<dbReference type="Gene3D" id="1.10.1240.100">
    <property type="match status" value="1"/>
</dbReference>
<dbReference type="GO" id="GO:0005737">
    <property type="term" value="C:cytoplasm"/>
    <property type="evidence" value="ECO:0007669"/>
    <property type="project" value="TreeGrafter"/>
</dbReference>
<dbReference type="EMBL" id="JABBPG010000007">
    <property type="protein sequence ID" value="NOU52059.1"/>
    <property type="molecule type" value="Genomic_DNA"/>
</dbReference>
<dbReference type="InterPro" id="IPR020841">
    <property type="entry name" value="PKS_Beta-ketoAc_synthase_dom"/>
</dbReference>
<evidence type="ECO:0000259" key="4">
    <source>
        <dbReference type="PROSITE" id="PS50075"/>
    </source>
</evidence>
<dbReference type="Gene3D" id="3.40.47.10">
    <property type="match status" value="1"/>
</dbReference>
<dbReference type="Gene3D" id="1.10.1200.10">
    <property type="entry name" value="ACP-like"/>
    <property type="match status" value="1"/>
</dbReference>
<dbReference type="Pfam" id="PF00550">
    <property type="entry name" value="PP-binding"/>
    <property type="match status" value="1"/>
</dbReference>
<dbReference type="GO" id="GO:0071770">
    <property type="term" value="P:DIM/DIP cell wall layer assembly"/>
    <property type="evidence" value="ECO:0007669"/>
    <property type="project" value="TreeGrafter"/>
</dbReference>
<dbReference type="PANTHER" id="PTHR43775">
    <property type="entry name" value="FATTY ACID SYNTHASE"/>
    <property type="match status" value="1"/>
</dbReference>
<dbReference type="InterPro" id="IPR009081">
    <property type="entry name" value="PP-bd_ACP"/>
</dbReference>
<proteinExistence type="predicted"/>
<name>A0A849VEB8_9GAMM</name>
<protein>
    <submittedName>
        <fullName evidence="6">Uncharacterized protein</fullName>
    </submittedName>
</protein>
<dbReference type="PANTHER" id="PTHR43775:SF37">
    <property type="entry name" value="SI:DKEY-61P9.11"/>
    <property type="match status" value="1"/>
</dbReference>
<organism evidence="6 7">
    <name type="scientific">Pseudoalteromonas caenipelagi</name>
    <dbReference type="NCBI Taxonomy" id="2726988"/>
    <lineage>
        <taxon>Bacteria</taxon>
        <taxon>Pseudomonadati</taxon>
        <taxon>Pseudomonadota</taxon>
        <taxon>Gammaproteobacteria</taxon>
        <taxon>Alteromonadales</taxon>
        <taxon>Pseudoalteromonadaceae</taxon>
        <taxon>Pseudoalteromonas</taxon>
    </lineage>
</organism>
<dbReference type="SMART" id="SM00825">
    <property type="entry name" value="PKS_KS"/>
    <property type="match status" value="1"/>
</dbReference>
<feature type="domain" description="Ketosynthase family 3 (KS3)" evidence="5">
    <location>
        <begin position="6"/>
        <end position="419"/>
    </location>
</feature>
<evidence type="ECO:0000256" key="3">
    <source>
        <dbReference type="ARBA" id="ARBA00022679"/>
    </source>
</evidence>
<dbReference type="Pfam" id="PF02801">
    <property type="entry name" value="Ketoacyl-synt_C"/>
    <property type="match status" value="1"/>
</dbReference>
<comment type="caution">
    <text evidence="6">The sequence shown here is derived from an EMBL/GenBank/DDBJ whole genome shotgun (WGS) entry which is preliminary data.</text>
</comment>
<accession>A0A849VEB8</accession>
<dbReference type="CDD" id="cd00833">
    <property type="entry name" value="PKS"/>
    <property type="match status" value="1"/>
</dbReference>
<evidence type="ECO:0000313" key="6">
    <source>
        <dbReference type="EMBL" id="NOU52059.1"/>
    </source>
</evidence>
<sequence length="1283" mass="140498">METVTGLEIAIVGMAARVPGANSIDEYWENLLAGKDVLKMQQQRYPEQNGNLGGVLDNVHGFDAAFFDVAAREACLMDPQLRQSLEVSWHALEDAGLINQRTDAHIGVFAGAPTSAYLTYGISNKDRLDSAVEIDELIHHNSQELFASKLAYQLGVNGPALSLTTGCSTSFVLLHYACLALNSGDCETALVVASRIGYPHYEGYTATPGGPLSPDGLCRPFANNATGMVPGSGALAVVLKRYEEALEDGDRIYAVIRGSALNNDGRDKLGFAAPSVNGQAQVAKQAMMNADIEPHEVAYVEAHGTGTELGDGVELRALQQAYAQALPGQSCALGSVKGNIGHLDAASGLASLVKVSLMLHHRTLLPTINCDDPLAQLQSPSSYFYVQQEVAPWPESKSLIAGLNIFGIGGTNGHVLLQNASAIPLAATEHSEQILFLSAKDPQALLRNRDALVAWLRNNPKCNLKQLSWNLLNCKAPMLYRSAVSVTSLQDLQVLKAITSDDVSKAQGAPTISIEAITSDDLIVLERLFDSDDILNAHFKGYLSESSAELDIICKSPSMWHELRTQMDDDASIERLLNRAVWLSVLSRLSQMGLEFKSIHACGALFISAAQWAGVLTASQALALLRDQSIAHVESLPGQARCALACNDSKEPLTAKHWQQEAFWQALCKRKSDKQAHCLPCCHLTVSTSLHSMAAQLWMHGVTVDSDAYFGERFAPLSLPGYAFAATRFKLPLNKHESTLWSMQQWSKVAQHDNTQRQILLLMPQGKAAKKVQRCFSSSEKNVWTIYAALQFSVGDDHTLYADLTQQAHLEQIENHVQQHIGAPCSWVDARLSVFSNKPEALLNAMVDVSLRRSWQALDNHLLDTNTRWTQLCLIPGEPAYNKSAHLARYILDFFSYQYQDLALAVAPKILWCEIEKGATKAPQSSVLTSALLSQLVGAKAYQFKVMHKQLFGVTHSRFTPSDNAQVNYSKALLIGIEQPNGVAIASALPALCEHIHVVLPADFPAQQQWQQWLLDHVEGNLYSNIILLLSSWLEEGIAYSWHSNKASRSLHKQTDLQGSDICINLVSTDNAFSQPENLLKHVEHQVGYRQLLTKLMVANPLLNSLVLLQGPSTAGLTSNAKLWHQAGKESFSSVVLANQQITPEDLGRCFSALVQPTHKLLVDDMLVNHVSPATLVKQTSQLDEQQYAPRPELEQPFAEPASSLERQIALIWQSYFYLSPIGRNDDFFSLHGHSLLALKIVNRINEQHTTQLTLQDVLENPTVAKLGELVAANKSAASQGAV</sequence>